<evidence type="ECO:0008006" key="3">
    <source>
        <dbReference type="Google" id="ProtNLM"/>
    </source>
</evidence>
<evidence type="ECO:0000313" key="2">
    <source>
        <dbReference type="Proteomes" id="UP001491349"/>
    </source>
</evidence>
<name>A0ABU9DXN2_9FLAO</name>
<keyword evidence="2" id="KW-1185">Reference proteome</keyword>
<protein>
    <recommendedName>
        <fullName evidence="3">CdiI immunity protein domain-containing protein</fullName>
    </recommendedName>
</protein>
<evidence type="ECO:0000313" key="1">
    <source>
        <dbReference type="EMBL" id="MEK8179154.1"/>
    </source>
</evidence>
<dbReference type="RefSeq" id="WP_187659285.1">
    <property type="nucleotide sequence ID" value="NZ_JACTAB010000001.1"/>
</dbReference>
<comment type="caution">
    <text evidence="1">The sequence shown here is derived from an EMBL/GenBank/DDBJ whole genome shotgun (WGS) entry which is preliminary data.</text>
</comment>
<proteinExistence type="predicted"/>
<accession>A0ABU9DXN2</accession>
<gene>
    <name evidence="1" type="ORF">WMW71_02265</name>
</gene>
<dbReference type="Proteomes" id="UP001491349">
    <property type="component" value="Unassembled WGS sequence"/>
</dbReference>
<sequence>MQEQKNNSGFEYWDFIEKHYPLYYSCDDVLLSDILTRKLNGQEICKEDEEYIEGWNVKEELLKLDTELFRRALENYFKTIFTLTTK</sequence>
<organism evidence="1 2">
    <name type="scientific">Flavobacterium buctense</name>
    <dbReference type="NCBI Taxonomy" id="1648146"/>
    <lineage>
        <taxon>Bacteria</taxon>
        <taxon>Pseudomonadati</taxon>
        <taxon>Bacteroidota</taxon>
        <taxon>Flavobacteriia</taxon>
        <taxon>Flavobacteriales</taxon>
        <taxon>Flavobacteriaceae</taxon>
        <taxon>Flavobacterium</taxon>
    </lineage>
</organism>
<reference evidence="1 2" key="1">
    <citation type="submission" date="2024-04" db="EMBL/GenBank/DDBJ databases">
        <title>draft genome sequnece of Flavobacterium buctense JCM 30750.</title>
        <authorList>
            <person name="Kim D.-U."/>
        </authorList>
    </citation>
    <scope>NUCLEOTIDE SEQUENCE [LARGE SCALE GENOMIC DNA]</scope>
    <source>
        <strain evidence="1 2">JCM 30750</strain>
    </source>
</reference>
<dbReference type="EMBL" id="JBBPCB010000001">
    <property type="protein sequence ID" value="MEK8179154.1"/>
    <property type="molecule type" value="Genomic_DNA"/>
</dbReference>